<gene>
    <name evidence="2" type="ORF">FHL15_006461</name>
</gene>
<sequence length="219" mass="23824">MPNEASALDPIRLSGDLTASYLTPNSKNLSNTFSARQCVNISHDQSAEAQAGTQHILDAAEEWIERPEREANATQLGSALPGITLEDYRLTELLLSSSLKLLLHTSRALGKEIEQIQAECPDPGRITVSEHDMIGEASRGEGCNKDTELATTGHPALHSVLSNTLSSTQFRDDASDMETTCTAIESVFDSNSMGDKDKDEYDDENRLGCKVPRDSARSK</sequence>
<feature type="compositionally biased region" description="Basic and acidic residues" evidence="1">
    <location>
        <begin position="194"/>
        <end position="219"/>
    </location>
</feature>
<proteinExistence type="predicted"/>
<reference evidence="3" key="1">
    <citation type="submission" date="2019-06" db="EMBL/GenBank/DDBJ databases">
        <title>Draft genome sequence of the griseofulvin-producing fungus Xylaria cubensis strain G536.</title>
        <authorList>
            <person name="Mead M.E."/>
            <person name="Raja H.A."/>
            <person name="Steenwyk J.L."/>
            <person name="Knowles S.L."/>
            <person name="Oberlies N.H."/>
            <person name="Rokas A."/>
        </authorList>
    </citation>
    <scope>NUCLEOTIDE SEQUENCE [LARGE SCALE GENOMIC DNA]</scope>
    <source>
        <strain evidence="3">G536</strain>
    </source>
</reference>
<accession>A0A553HX60</accession>
<dbReference type="AlphaFoldDB" id="A0A553HX60"/>
<evidence type="ECO:0000313" key="3">
    <source>
        <dbReference type="Proteomes" id="UP000319160"/>
    </source>
</evidence>
<evidence type="ECO:0000313" key="2">
    <source>
        <dbReference type="EMBL" id="TRX92534.1"/>
    </source>
</evidence>
<dbReference type="OrthoDB" id="10441853at2759"/>
<dbReference type="EMBL" id="VFLP01000035">
    <property type="protein sequence ID" value="TRX92534.1"/>
    <property type="molecule type" value="Genomic_DNA"/>
</dbReference>
<organism evidence="2 3">
    <name type="scientific">Xylaria flabelliformis</name>
    <dbReference type="NCBI Taxonomy" id="2512241"/>
    <lineage>
        <taxon>Eukaryota</taxon>
        <taxon>Fungi</taxon>
        <taxon>Dikarya</taxon>
        <taxon>Ascomycota</taxon>
        <taxon>Pezizomycotina</taxon>
        <taxon>Sordariomycetes</taxon>
        <taxon>Xylariomycetidae</taxon>
        <taxon>Xylariales</taxon>
        <taxon>Xylariaceae</taxon>
        <taxon>Xylaria</taxon>
    </lineage>
</organism>
<protein>
    <submittedName>
        <fullName evidence="2">Uncharacterized protein</fullName>
    </submittedName>
</protein>
<keyword evidence="3" id="KW-1185">Reference proteome</keyword>
<evidence type="ECO:0000256" key="1">
    <source>
        <dbReference type="SAM" id="MobiDB-lite"/>
    </source>
</evidence>
<name>A0A553HX60_9PEZI</name>
<feature type="region of interest" description="Disordered" evidence="1">
    <location>
        <begin position="188"/>
        <end position="219"/>
    </location>
</feature>
<comment type="caution">
    <text evidence="2">The sequence shown here is derived from an EMBL/GenBank/DDBJ whole genome shotgun (WGS) entry which is preliminary data.</text>
</comment>
<dbReference type="Proteomes" id="UP000319160">
    <property type="component" value="Unassembled WGS sequence"/>
</dbReference>